<keyword evidence="2 3" id="KW-0175">Coiled coil</keyword>
<name>A0ABM0W7P1_CAMSA</name>
<keyword evidence="4" id="KW-1185">Reference proteome</keyword>
<comment type="similarity">
    <text evidence="1">Belongs to the WEB family.</text>
</comment>
<evidence type="ECO:0000256" key="2">
    <source>
        <dbReference type="ARBA" id="ARBA00023054"/>
    </source>
</evidence>
<reference evidence="4" key="1">
    <citation type="journal article" date="1997" name="Nucleic Acids Res.">
        <title>tRNAscan-SE: a program for improved detection of transfer RNA genes in genomic sequence.</title>
        <authorList>
            <person name="Lowe T.M."/>
            <person name="Eddy S.R."/>
        </authorList>
    </citation>
    <scope>NUCLEOTIDE SEQUENCE [LARGE SCALE GENOMIC DNA]</scope>
    <source>
        <strain evidence="4">r\DH55</strain>
    </source>
</reference>
<reference evidence="4" key="2">
    <citation type="journal article" date="2014" name="Nat. Commun.">
        <title>The emerging biofuel crop Camelina sativa retains a highly undifferentiated hexaploid genome structure.</title>
        <authorList>
            <person name="Kagale S."/>
            <person name="Koh C."/>
            <person name="Nixon J."/>
            <person name="Bollina V."/>
            <person name="Clarke W.E."/>
            <person name="Tuteja R."/>
            <person name="Spillane C."/>
            <person name="Robinson S.J."/>
            <person name="Links M.G."/>
            <person name="Clarke C."/>
            <person name="Higgins E.E."/>
            <person name="Huebert T."/>
            <person name="Sharpe A.G."/>
            <person name="Parkin I.A."/>
        </authorList>
    </citation>
    <scope>NUCLEOTIDE SEQUENCE [LARGE SCALE GENOMIC DNA]</scope>
    <source>
        <strain evidence="4">r\DH55</strain>
    </source>
</reference>
<evidence type="ECO:0000313" key="5">
    <source>
        <dbReference type="RefSeq" id="XP_010466877.1"/>
    </source>
</evidence>
<dbReference type="PANTHER" id="PTHR32054:SF2">
    <property type="entry name" value="PROTEIN PLASTID MOVEMENT IMPAIRED 2"/>
    <property type="match status" value="1"/>
</dbReference>
<dbReference type="RefSeq" id="XP_010466879.1">
    <property type="nucleotide sequence ID" value="XM_010468577.2"/>
</dbReference>
<sequence>MGVDFLLIDEKSTLMQGSIDVTHLPKFEHALRDGALYRNIRGCFFRLQWRGKFRGMILHGEAKQETTRFEKTIQKDDVVIERLNSKLLIANDQLEAVSAAEERISSLADNLTTSFEKLKNDKEAAKKEEFELKEEATVIKSEVHKTEIGIGEKEKELLSKLDELEKAKHAEALALEKLESMAEKTMKTGEMESLRSSTITISRFEYEYLSGQACHAKETAEKKVEAALAWVEALKASTNAILLRMESLKRVSGKTMVEEERASFRMHRLLSIKRLVQNEIQKLKQKSEDYGVIRSPKPIRKLLQSHKENSGDKGLINSPRPVRKSVRLSGKFTPVQGGKSRRYSSGNRATPTFFVIKKKKKVPSLVKFFSRKRRKSSLEQ</sequence>
<dbReference type="PANTHER" id="PTHR32054">
    <property type="entry name" value="HEAVY CHAIN, PUTATIVE, EXPRESSED-RELATED-RELATED"/>
    <property type="match status" value="1"/>
</dbReference>
<dbReference type="RefSeq" id="XP_010466878.1">
    <property type="nucleotide sequence ID" value="XM_010468576.1"/>
</dbReference>
<gene>
    <name evidence="5 6 7" type="primary">LOC104747015</name>
</gene>
<evidence type="ECO:0000256" key="1">
    <source>
        <dbReference type="ARBA" id="ARBA00005485"/>
    </source>
</evidence>
<dbReference type="Proteomes" id="UP000694864">
    <property type="component" value="Chromosome 15"/>
</dbReference>
<feature type="coiled-coil region" evidence="3">
    <location>
        <begin position="80"/>
        <end position="135"/>
    </location>
</feature>
<evidence type="ECO:0000313" key="4">
    <source>
        <dbReference type="Proteomes" id="UP000694864"/>
    </source>
</evidence>
<accession>A0ABM0W7P1</accession>
<protein>
    <submittedName>
        <fullName evidence="5 6">Protein PLASTID MOVEMENT IMPAIRED 2-like isoform X1</fullName>
    </submittedName>
</protein>
<evidence type="ECO:0000313" key="6">
    <source>
        <dbReference type="RefSeq" id="XP_010466878.1"/>
    </source>
</evidence>
<evidence type="ECO:0000256" key="3">
    <source>
        <dbReference type="SAM" id="Coils"/>
    </source>
</evidence>
<proteinExistence type="inferred from homology"/>
<evidence type="ECO:0000313" key="7">
    <source>
        <dbReference type="RefSeq" id="XP_010466879.1"/>
    </source>
</evidence>
<reference evidence="5 6" key="3">
    <citation type="submission" date="2025-05" db="UniProtKB">
        <authorList>
            <consortium name="RefSeq"/>
        </authorList>
    </citation>
    <scope>IDENTIFICATION</scope>
    <source>
        <tissue evidence="5 6">Leaf</tissue>
    </source>
</reference>
<dbReference type="RefSeq" id="XP_010466877.1">
    <property type="nucleotide sequence ID" value="XM_010468575.1"/>
</dbReference>
<dbReference type="GeneID" id="104747015"/>
<organism evidence="4 6">
    <name type="scientific">Camelina sativa</name>
    <name type="common">False flax</name>
    <name type="synonym">Myagrum sativum</name>
    <dbReference type="NCBI Taxonomy" id="90675"/>
    <lineage>
        <taxon>Eukaryota</taxon>
        <taxon>Viridiplantae</taxon>
        <taxon>Streptophyta</taxon>
        <taxon>Embryophyta</taxon>
        <taxon>Tracheophyta</taxon>
        <taxon>Spermatophyta</taxon>
        <taxon>Magnoliopsida</taxon>
        <taxon>eudicotyledons</taxon>
        <taxon>Gunneridae</taxon>
        <taxon>Pentapetalae</taxon>
        <taxon>rosids</taxon>
        <taxon>malvids</taxon>
        <taxon>Brassicales</taxon>
        <taxon>Brassicaceae</taxon>
        <taxon>Camelineae</taxon>
        <taxon>Camelina</taxon>
    </lineage>
</organism>